<accession>A0AAX3J0H1</accession>
<evidence type="ECO:0000313" key="1">
    <source>
        <dbReference type="EMBL" id="VXB05198.1"/>
    </source>
</evidence>
<comment type="caution">
    <text evidence="1">The sequence shown here is derived from an EMBL/GenBank/DDBJ whole genome shotgun (WGS) entry which is preliminary data.</text>
</comment>
<gene>
    <name evidence="1" type="ORF">PANT111_100120</name>
</gene>
<proteinExistence type="predicted"/>
<dbReference type="Proteomes" id="UP000433737">
    <property type="component" value="Unassembled WGS sequence"/>
</dbReference>
<organism evidence="1 2">
    <name type="scientific">Pantoea brenneri</name>
    <dbReference type="NCBI Taxonomy" id="472694"/>
    <lineage>
        <taxon>Bacteria</taxon>
        <taxon>Pseudomonadati</taxon>
        <taxon>Pseudomonadota</taxon>
        <taxon>Gammaproteobacteria</taxon>
        <taxon>Enterobacterales</taxon>
        <taxon>Erwiniaceae</taxon>
        <taxon>Pantoea</taxon>
    </lineage>
</organism>
<dbReference type="EMBL" id="CABWMH010000002">
    <property type="protein sequence ID" value="VXB05198.1"/>
    <property type="molecule type" value="Genomic_DNA"/>
</dbReference>
<reference evidence="1 2" key="1">
    <citation type="submission" date="2019-10" db="EMBL/GenBank/DDBJ databases">
        <authorList>
            <person name="Karimi E."/>
        </authorList>
    </citation>
    <scope>NUCLEOTIDE SEQUENCE [LARGE SCALE GENOMIC DNA]</scope>
    <source>
        <strain evidence="1">Pantoea sp. 111</strain>
    </source>
</reference>
<protein>
    <submittedName>
        <fullName evidence="1">Uncharacterized protein</fullName>
    </submittedName>
</protein>
<name>A0AAX3J0H1_9GAMM</name>
<sequence>MVGERGFEPPTHWSQTSCATKLRYSPMGAHVTATPDQRQPLFALLPPIAWKARGC</sequence>
<evidence type="ECO:0000313" key="2">
    <source>
        <dbReference type="Proteomes" id="UP000433737"/>
    </source>
</evidence>
<dbReference type="AntiFam" id="ANF00014">
    <property type="entry name" value="tRNA translation"/>
</dbReference>
<dbReference type="AlphaFoldDB" id="A0AAX3J0H1"/>